<comment type="caution">
    <text evidence="1">The sequence shown here is derived from an EMBL/GenBank/DDBJ whole genome shotgun (WGS) entry which is preliminary data.</text>
</comment>
<proteinExistence type="predicted"/>
<dbReference type="SUPFAM" id="SSF51735">
    <property type="entry name" value="NAD(P)-binding Rossmann-fold domains"/>
    <property type="match status" value="1"/>
</dbReference>
<dbReference type="AlphaFoldDB" id="X1I0R1"/>
<protein>
    <recommendedName>
        <fullName evidence="2">NAD(P)-binding domain-containing protein</fullName>
    </recommendedName>
</protein>
<dbReference type="InterPro" id="IPR036291">
    <property type="entry name" value="NAD(P)-bd_dom_sf"/>
</dbReference>
<gene>
    <name evidence="1" type="ORF">S03H2_31803</name>
</gene>
<accession>X1I0R1</accession>
<name>X1I0R1_9ZZZZ</name>
<organism evidence="1">
    <name type="scientific">marine sediment metagenome</name>
    <dbReference type="NCBI Taxonomy" id="412755"/>
    <lineage>
        <taxon>unclassified sequences</taxon>
        <taxon>metagenomes</taxon>
        <taxon>ecological metagenomes</taxon>
    </lineage>
</organism>
<dbReference type="Gene3D" id="3.40.50.720">
    <property type="entry name" value="NAD(P)-binding Rossmann-like Domain"/>
    <property type="match status" value="1"/>
</dbReference>
<evidence type="ECO:0008006" key="2">
    <source>
        <dbReference type="Google" id="ProtNLM"/>
    </source>
</evidence>
<feature type="non-terminal residue" evidence="1">
    <location>
        <position position="1"/>
    </location>
</feature>
<reference evidence="1" key="1">
    <citation type="journal article" date="2014" name="Front. Microbiol.">
        <title>High frequency of phylogenetically diverse reductive dehalogenase-homologous genes in deep subseafloor sedimentary metagenomes.</title>
        <authorList>
            <person name="Kawai M."/>
            <person name="Futagami T."/>
            <person name="Toyoda A."/>
            <person name="Takaki Y."/>
            <person name="Nishi S."/>
            <person name="Hori S."/>
            <person name="Arai W."/>
            <person name="Tsubouchi T."/>
            <person name="Morono Y."/>
            <person name="Uchiyama I."/>
            <person name="Ito T."/>
            <person name="Fujiyama A."/>
            <person name="Inagaki F."/>
            <person name="Takami H."/>
        </authorList>
    </citation>
    <scope>NUCLEOTIDE SEQUENCE</scope>
    <source>
        <strain evidence="1">Expedition CK06-06</strain>
    </source>
</reference>
<dbReference type="EMBL" id="BARU01019306">
    <property type="protein sequence ID" value="GAH51138.1"/>
    <property type="molecule type" value="Genomic_DNA"/>
</dbReference>
<sequence length="93" mass="10372">DDLIDAYDSFIESDLSCGVFNIGGGPKNTLSLLELLELLKNSTGKRTEVTFSGWRESDQKVYISDIGYIKKTLGWTPKVSIEQGIEKIIGRMK</sequence>
<evidence type="ECO:0000313" key="1">
    <source>
        <dbReference type="EMBL" id="GAH51138.1"/>
    </source>
</evidence>